<accession>A0A223N2K9</accession>
<organism evidence="1 2">
    <name type="scientific">Vibrio qinghaiensis</name>
    <dbReference type="NCBI Taxonomy" id="2025808"/>
    <lineage>
        <taxon>Bacteria</taxon>
        <taxon>Pseudomonadati</taxon>
        <taxon>Pseudomonadota</taxon>
        <taxon>Gammaproteobacteria</taxon>
        <taxon>Vibrionales</taxon>
        <taxon>Vibrionaceae</taxon>
        <taxon>Vibrio</taxon>
    </lineage>
</organism>
<dbReference type="EMBL" id="CP022742">
    <property type="protein sequence ID" value="ASU24064.1"/>
    <property type="molecule type" value="Genomic_DNA"/>
</dbReference>
<gene>
    <name evidence="1" type="ORF">CCZ37_16070</name>
</gene>
<dbReference type="AlphaFoldDB" id="A0A223N2K9"/>
<dbReference type="Proteomes" id="UP000215148">
    <property type="component" value="Chromosome 2"/>
</dbReference>
<name>A0A223N2K9_9VIBR</name>
<reference evidence="1 2" key="1">
    <citation type="submission" date="2017-08" db="EMBL/GenBank/DDBJ databases">
        <title>The Vibrio qinghaiensis sp.-Q67 is a luminous bacteria isolated firstly from Qinghai lake, Qinghai province, China, which has been proved to be very sensitive to detect environmental and food pollutants. Therefore, complete genome analysis of V. qinghaiensis sp.-Q67 highlights the potential application of this strain on detection of hazards in the contaminated environments.</title>
        <authorList>
            <person name="Gong L."/>
        </authorList>
    </citation>
    <scope>NUCLEOTIDE SEQUENCE [LARGE SCALE GENOMIC DNA]</scope>
    <source>
        <strain evidence="1 2">Q67</strain>
    </source>
</reference>
<evidence type="ECO:0000313" key="2">
    <source>
        <dbReference type="Proteomes" id="UP000215148"/>
    </source>
</evidence>
<evidence type="ECO:0008006" key="3">
    <source>
        <dbReference type="Google" id="ProtNLM"/>
    </source>
</evidence>
<evidence type="ECO:0000313" key="1">
    <source>
        <dbReference type="EMBL" id="ASU24064.1"/>
    </source>
</evidence>
<protein>
    <recommendedName>
        <fullName evidence="3">Cthe-2314-like HEPN domain-containing protein</fullName>
    </recommendedName>
</protein>
<sequence>MVKLDKSNLEKVLHHDLTLNDKYKFDRAFDSIGYQSEYCCYHYAEFVRNYKNHKLAMYGELDEEIKNPQYYRIGFEANAIAFFRCLHSLVESVPYILNIIFQIKDDKESRNVDWRLIKNFCDHNNIYETRKLIEEMQKLPSYNELSLLVNISKHRRLLRVDSGLFSDSPSAKFLEKDFEDKFQSYNIQDLMERFYYDLHPYVLRVINSCGTNS</sequence>
<dbReference type="KEGG" id="vqi:CCZ37_16070"/>
<keyword evidence="2" id="KW-1185">Reference proteome</keyword>
<proteinExistence type="predicted"/>